<dbReference type="EC" id="3.6.1.74" evidence="6"/>
<dbReference type="SUPFAM" id="SSF50249">
    <property type="entry name" value="Nucleic acid-binding proteins"/>
    <property type="match status" value="1"/>
</dbReference>
<dbReference type="GO" id="GO:0004484">
    <property type="term" value="F:mRNA guanylyltransferase activity"/>
    <property type="evidence" value="ECO:0007669"/>
    <property type="project" value="UniProtKB-EC"/>
</dbReference>
<dbReference type="GO" id="GO:0005524">
    <property type="term" value="F:ATP binding"/>
    <property type="evidence" value="ECO:0007669"/>
    <property type="project" value="InterPro"/>
</dbReference>
<evidence type="ECO:0000256" key="6">
    <source>
        <dbReference type="ARBA" id="ARBA00035028"/>
    </source>
</evidence>
<proteinExistence type="predicted"/>
<evidence type="ECO:0000259" key="9">
    <source>
        <dbReference type="PROSITE" id="PS51562"/>
    </source>
</evidence>
<evidence type="ECO:0000256" key="8">
    <source>
        <dbReference type="ARBA" id="ARBA00047740"/>
    </source>
</evidence>
<keyword evidence="3" id="KW-0507">mRNA processing</keyword>
<dbReference type="AlphaFoldDB" id="A0A6C0BNL7"/>
<sequence length="1051" mass="120731">MSSQLDQFLEDTILEVSRDRRGLEVEAKVIQEITNRDGNRRYASSVRPNKFEVLRRYYDRSIGVATPVRTVDEISGKFRRTTDLTTNEQYFMRKERGETYYDTDYMFSITRSRENAIRSLPPSFNPTLIREKTRYSYVHSGYRVDLTSVRTVNDRGTFDTYEAEIELTDLSLISQLPNFARGLIQIMNETQELYTEDERVQVTEQWNSLLSENGTRDSSKLINSPLVQSRLLRRNDFDRGGLVDGPIQYALCQKVDGLRKCLMIADSGVWLLYPPYNYNLISRSIPQDLRGSIYDGELVPEDRRTTAAPITRHLYVPFDCICLNGDVNVQSDSLYGRLENVRDMSRFFQDDLMTVHVKSYFTIDTPNKFFDSFTALRSQQQARDGSQEQLPYQTDGMMLTPINYRYNTGPYKRRLQDRSLVTDPEVLKVKDSSDLTVDFGYEEGKLYLNSRDPVTVDEQLKRLGVTSNIEDPDDILASLTGYTVVEFEYNLQSQAWRPRLIRYDKPYPNSLDIGLDVVAAIANPITYNDLDGTGFFFLRLHHNKVKRDLFTKALNDISTEQKILLDIGSGRGGDIRKWRGFTDVIAVEPEHTLDLIERLQSIRPPNMRVRVIQANGQDTQVISDRMKYVGRADVVAMMLSLTFFWESPQLLDELVRTIVDNLQPNGQIILFFMNGDKLLEFMNPSVGGTSRDIITLGPATISLDQDRSVHININETIVQDQKEWLVHIDDLFRRLREHGFDVDSEGLQDVSSDAFMSSDEALFNSLFSFVRLKGSRPEVDPDIALNDPNTVYFFSDTTESLKQNERRKPQRRTVTSLKRIQLLPTELVYSPSVPFTMPNLTYYPEISYKVYDRLIPDQNITAPIITPELEDVTYPDDYTRDIGQTGYVQIYSIDSGMLHSLVKAWSTNYNRMNESERVQYINQLKQALAQQLGEINPNDPSRLNFDSYDFSSLNLPQPTPGNEYADILAAQQALLEDRTNEVFLPYIANILLPNIQVFEITPSDGLSLIDQFNSNIPGKTVALVRQSDRYSTLGLRRSSGIQTVFTHPIQM</sequence>
<dbReference type="EMBL" id="MN739200">
    <property type="protein sequence ID" value="QHS93199.1"/>
    <property type="molecule type" value="Genomic_DNA"/>
</dbReference>
<dbReference type="GO" id="GO:0140818">
    <property type="term" value="F:mRNA 5'-triphosphate monophosphatase activity"/>
    <property type="evidence" value="ECO:0007669"/>
    <property type="project" value="UniProtKB-EC"/>
</dbReference>
<evidence type="ECO:0000256" key="3">
    <source>
        <dbReference type="ARBA" id="ARBA00022664"/>
    </source>
</evidence>
<comment type="pathway">
    <text evidence="1">mRNA processing; mRNA capping.</text>
</comment>
<dbReference type="InterPro" id="IPR004206">
    <property type="entry name" value="mRNA_triPase_Cet1"/>
</dbReference>
<feature type="domain" description="MRNA cap 0 methyltransferase" evidence="9">
    <location>
        <begin position="533"/>
        <end position="797"/>
    </location>
</feature>
<keyword evidence="5" id="KW-0378">Hydrolase</keyword>
<dbReference type="GO" id="GO:0008168">
    <property type="term" value="F:methyltransferase activity"/>
    <property type="evidence" value="ECO:0007669"/>
    <property type="project" value="UniProtKB-KW"/>
</dbReference>
<protein>
    <recommendedName>
        <fullName evidence="6">mRNA 5'-phosphatase</fullName>
        <ecNumber evidence="6">3.6.1.74</ecNumber>
    </recommendedName>
</protein>
<evidence type="ECO:0000256" key="5">
    <source>
        <dbReference type="ARBA" id="ARBA00022801"/>
    </source>
</evidence>
<dbReference type="Pfam" id="PF01331">
    <property type="entry name" value="mRNA_cap_enzyme"/>
    <property type="match status" value="1"/>
</dbReference>
<evidence type="ECO:0000256" key="4">
    <source>
        <dbReference type="ARBA" id="ARBA00022679"/>
    </source>
</evidence>
<dbReference type="InterPro" id="IPR051029">
    <property type="entry name" value="mRNA_Capping_Enz/RNA_Phosphat"/>
</dbReference>
<dbReference type="SUPFAM" id="SSF56091">
    <property type="entry name" value="DNA ligase/mRNA capping enzyme, catalytic domain"/>
    <property type="match status" value="1"/>
</dbReference>
<dbReference type="SUPFAM" id="SSF53335">
    <property type="entry name" value="S-adenosyl-L-methionine-dependent methyltransferases"/>
    <property type="match status" value="1"/>
</dbReference>
<keyword evidence="2" id="KW-0489">Methyltransferase</keyword>
<dbReference type="InterPro" id="IPR012340">
    <property type="entry name" value="NA-bd_OB-fold"/>
</dbReference>
<dbReference type="Gene3D" id="3.30.470.30">
    <property type="entry name" value="DNA ligase/mRNA capping enzyme"/>
    <property type="match status" value="1"/>
</dbReference>
<dbReference type="SUPFAM" id="SSF55154">
    <property type="entry name" value="CYTH-like phosphatases"/>
    <property type="match status" value="1"/>
</dbReference>
<dbReference type="InterPro" id="IPR001339">
    <property type="entry name" value="mRNA_cap_enzyme_adenylation"/>
</dbReference>
<dbReference type="Gene3D" id="3.40.50.150">
    <property type="entry name" value="Vaccinia Virus protein VP39"/>
    <property type="match status" value="1"/>
</dbReference>
<dbReference type="GO" id="GO:0032259">
    <property type="term" value="P:methylation"/>
    <property type="evidence" value="ECO:0007669"/>
    <property type="project" value="UniProtKB-KW"/>
</dbReference>
<dbReference type="InterPro" id="IPR037009">
    <property type="entry name" value="mRNA_triPase_Cet1_sf"/>
</dbReference>
<dbReference type="PANTHER" id="PTHR10367">
    <property type="entry name" value="MRNA-CAPPING ENZYME"/>
    <property type="match status" value="1"/>
</dbReference>
<dbReference type="UniPathway" id="UPA00922"/>
<evidence type="ECO:0000313" key="10">
    <source>
        <dbReference type="EMBL" id="QHS93199.1"/>
    </source>
</evidence>
<evidence type="ECO:0000256" key="2">
    <source>
        <dbReference type="ARBA" id="ARBA00022603"/>
    </source>
</evidence>
<dbReference type="Gene3D" id="3.20.100.10">
    <property type="entry name" value="mRNA triphosphatase Cet1-like"/>
    <property type="match status" value="1"/>
</dbReference>
<dbReference type="GO" id="GO:0006370">
    <property type="term" value="P:7-methylguanosine mRNA capping"/>
    <property type="evidence" value="ECO:0007669"/>
    <property type="project" value="UniProtKB-UniPathway"/>
</dbReference>
<evidence type="ECO:0000256" key="1">
    <source>
        <dbReference type="ARBA" id="ARBA00005129"/>
    </source>
</evidence>
<dbReference type="Pfam" id="PF02940">
    <property type="entry name" value="mRNA_triPase"/>
    <property type="match status" value="1"/>
</dbReference>
<dbReference type="InterPro" id="IPR004971">
    <property type="entry name" value="mRNA_G-N7_MeTrfase_dom"/>
</dbReference>
<dbReference type="InterPro" id="IPR033469">
    <property type="entry name" value="CYTH-like_dom_sf"/>
</dbReference>
<dbReference type="PROSITE" id="PS51562">
    <property type="entry name" value="RNA_CAP0_MT"/>
    <property type="match status" value="1"/>
</dbReference>
<accession>A0A6C0BNL7</accession>
<dbReference type="PANTHER" id="PTHR10367:SF17">
    <property type="entry name" value="MRNA-CAPPING ENZYME"/>
    <property type="match status" value="1"/>
</dbReference>
<dbReference type="GO" id="GO:0004651">
    <property type="term" value="F:polynucleotide 5'-phosphatase activity"/>
    <property type="evidence" value="ECO:0007669"/>
    <property type="project" value="InterPro"/>
</dbReference>
<name>A0A6C0BNL7_9ZZZZ</name>
<comment type="catalytic activity">
    <reaction evidence="7">
        <text>a 5'-end diphospho-ribonucleoside in mRNA + GTP + H(+) = a 5'-end (5'-triphosphoguanosine)-ribonucleoside in mRNA + diphosphate</text>
        <dbReference type="Rhea" id="RHEA:67012"/>
        <dbReference type="Rhea" id="RHEA-COMP:17165"/>
        <dbReference type="Rhea" id="RHEA-COMP:17166"/>
        <dbReference type="ChEBI" id="CHEBI:15378"/>
        <dbReference type="ChEBI" id="CHEBI:33019"/>
        <dbReference type="ChEBI" id="CHEBI:37565"/>
        <dbReference type="ChEBI" id="CHEBI:167616"/>
        <dbReference type="ChEBI" id="CHEBI:167617"/>
        <dbReference type="EC" id="2.7.7.50"/>
    </reaction>
    <physiologicalReaction direction="left-to-right" evidence="7">
        <dbReference type="Rhea" id="RHEA:67013"/>
    </physiologicalReaction>
</comment>
<organism evidence="10">
    <name type="scientific">viral metagenome</name>
    <dbReference type="NCBI Taxonomy" id="1070528"/>
    <lineage>
        <taxon>unclassified sequences</taxon>
        <taxon>metagenomes</taxon>
        <taxon>organismal metagenomes</taxon>
    </lineage>
</organism>
<evidence type="ECO:0000256" key="7">
    <source>
        <dbReference type="ARBA" id="ARBA00044624"/>
    </source>
</evidence>
<comment type="catalytic activity">
    <reaction evidence="8">
        <text>a 5'-end triphospho-ribonucleoside in mRNA + H2O = a 5'-end diphospho-ribonucleoside in mRNA + phosphate + H(+)</text>
        <dbReference type="Rhea" id="RHEA:67004"/>
        <dbReference type="Rhea" id="RHEA-COMP:17164"/>
        <dbReference type="Rhea" id="RHEA-COMP:17165"/>
        <dbReference type="ChEBI" id="CHEBI:15377"/>
        <dbReference type="ChEBI" id="CHEBI:15378"/>
        <dbReference type="ChEBI" id="CHEBI:43474"/>
        <dbReference type="ChEBI" id="CHEBI:167616"/>
        <dbReference type="ChEBI" id="CHEBI:167618"/>
        <dbReference type="EC" id="3.6.1.74"/>
    </reaction>
    <physiologicalReaction direction="left-to-right" evidence="8">
        <dbReference type="Rhea" id="RHEA:67005"/>
    </physiologicalReaction>
</comment>
<dbReference type="InterPro" id="IPR029063">
    <property type="entry name" value="SAM-dependent_MTases_sf"/>
</dbReference>
<reference evidence="10" key="1">
    <citation type="journal article" date="2020" name="Nature">
        <title>Giant virus diversity and host interactions through global metagenomics.</title>
        <authorList>
            <person name="Schulz F."/>
            <person name="Roux S."/>
            <person name="Paez-Espino D."/>
            <person name="Jungbluth S."/>
            <person name="Walsh D.A."/>
            <person name="Denef V.J."/>
            <person name="McMahon K.D."/>
            <person name="Konstantinidis K.T."/>
            <person name="Eloe-Fadrosh E.A."/>
            <person name="Kyrpides N.C."/>
            <person name="Woyke T."/>
        </authorList>
    </citation>
    <scope>NUCLEOTIDE SEQUENCE</scope>
    <source>
        <strain evidence="10">GVMAG-M-3300017651-5</strain>
    </source>
</reference>
<keyword evidence="4" id="KW-0808">Transferase</keyword>